<organism evidence="2 3">
    <name type="scientific">Ornithinibacillus salinisoli</name>
    <dbReference type="NCBI Taxonomy" id="1848459"/>
    <lineage>
        <taxon>Bacteria</taxon>
        <taxon>Bacillati</taxon>
        <taxon>Bacillota</taxon>
        <taxon>Bacilli</taxon>
        <taxon>Bacillales</taxon>
        <taxon>Bacillaceae</taxon>
        <taxon>Ornithinibacillus</taxon>
    </lineage>
</organism>
<keyword evidence="3" id="KW-1185">Reference proteome</keyword>
<keyword evidence="1" id="KW-1133">Transmembrane helix</keyword>
<dbReference type="EMBL" id="JBHUHQ010000019">
    <property type="protein sequence ID" value="MFD2045457.1"/>
    <property type="molecule type" value="Genomic_DNA"/>
</dbReference>
<gene>
    <name evidence="2" type="ORF">ACFSJF_14355</name>
</gene>
<dbReference type="Proteomes" id="UP001597383">
    <property type="component" value="Unassembled WGS sequence"/>
</dbReference>
<dbReference type="Pfam" id="PF06940">
    <property type="entry name" value="DUF1287"/>
    <property type="match status" value="1"/>
</dbReference>
<keyword evidence="1" id="KW-0472">Membrane</keyword>
<dbReference type="InterPro" id="IPR009706">
    <property type="entry name" value="DUF1287"/>
</dbReference>
<sequence length="221" mass="25465">MLLIIKIIRTTSILIGIFIVIVGYFFIFHSYNDDQYTSYVDNSTQMENQFSLTSDTNKNGITNEVEITSNARDLVGTLYDPLKGSFYDIGGKMGFIVCIDVPRIVFGQAGISLAQLLRDDFEESPEHYETDEGSNTPDTPFFYRRVRNVYDYAKGNDLLIRQADTPQIGDIVFYGRYHATLVTYVHEDGTYDEVEAHPKLIFVKEHKKKEWQPRDVARLFK</sequence>
<feature type="transmembrane region" description="Helical" evidence="1">
    <location>
        <begin position="12"/>
        <end position="31"/>
    </location>
</feature>
<evidence type="ECO:0000313" key="3">
    <source>
        <dbReference type="Proteomes" id="UP001597383"/>
    </source>
</evidence>
<keyword evidence="1" id="KW-0812">Transmembrane</keyword>
<proteinExistence type="predicted"/>
<comment type="caution">
    <text evidence="2">The sequence shown here is derived from an EMBL/GenBank/DDBJ whole genome shotgun (WGS) entry which is preliminary data.</text>
</comment>
<dbReference type="RefSeq" id="WP_377558097.1">
    <property type="nucleotide sequence ID" value="NZ_JBHUHQ010000019.1"/>
</dbReference>
<name>A0ABW4W1Q6_9BACI</name>
<accession>A0ABW4W1Q6</accession>
<reference evidence="3" key="1">
    <citation type="journal article" date="2019" name="Int. J. Syst. Evol. Microbiol.">
        <title>The Global Catalogue of Microorganisms (GCM) 10K type strain sequencing project: providing services to taxonomists for standard genome sequencing and annotation.</title>
        <authorList>
            <consortium name="The Broad Institute Genomics Platform"/>
            <consortium name="The Broad Institute Genome Sequencing Center for Infectious Disease"/>
            <person name="Wu L."/>
            <person name="Ma J."/>
        </authorList>
    </citation>
    <scope>NUCLEOTIDE SEQUENCE [LARGE SCALE GENOMIC DNA]</scope>
    <source>
        <strain evidence="3">R28</strain>
    </source>
</reference>
<evidence type="ECO:0000256" key="1">
    <source>
        <dbReference type="SAM" id="Phobius"/>
    </source>
</evidence>
<protein>
    <submittedName>
        <fullName evidence="2">DUF1287 domain-containing protein</fullName>
    </submittedName>
</protein>
<evidence type="ECO:0000313" key="2">
    <source>
        <dbReference type="EMBL" id="MFD2045457.1"/>
    </source>
</evidence>